<reference evidence="2 3" key="1">
    <citation type="submission" date="2020-08" db="EMBL/GenBank/DDBJ databases">
        <title>The genome sequence of type strain Novosphingobium flavum NBRC 111647.</title>
        <authorList>
            <person name="Liu Y."/>
        </authorList>
    </citation>
    <scope>NUCLEOTIDE SEQUENCE [LARGE SCALE GENOMIC DNA]</scope>
    <source>
        <strain evidence="2 3">NBRC 111647</strain>
    </source>
</reference>
<dbReference type="Proteomes" id="UP000566813">
    <property type="component" value="Unassembled WGS sequence"/>
</dbReference>
<proteinExistence type="predicted"/>
<feature type="transmembrane region" description="Helical" evidence="1">
    <location>
        <begin position="320"/>
        <end position="337"/>
    </location>
</feature>
<comment type="caution">
    <text evidence="2">The sequence shown here is derived from an EMBL/GenBank/DDBJ whole genome shotgun (WGS) entry which is preliminary data.</text>
</comment>
<keyword evidence="1" id="KW-0472">Membrane</keyword>
<feature type="transmembrane region" description="Helical" evidence="1">
    <location>
        <begin position="73"/>
        <end position="100"/>
    </location>
</feature>
<feature type="transmembrane region" description="Helical" evidence="1">
    <location>
        <begin position="261"/>
        <end position="281"/>
    </location>
</feature>
<keyword evidence="1" id="KW-0812">Transmembrane</keyword>
<sequence>MLGYFKGSLLFTFACLGLALAYGWARLGTVSGTAEVLWIVIVLSILEISLSFDNAVVNATVLKDMSEIWQKRFLTWGMLIAVFGMRIAFPLAIVAIAAGIGPVEAVQLSLNDPTRYEQVVSSAHVGIAGFGGAFLALVGMRFFFDEEKDIHWIRWIEMKLSAVSTIRAAEIATLVLALYGISLLLDEHEALIFVTAGMLGMVTFIAVEAIGTLLELREEAQAVASAAIRSGLGGFLYLNVLDASFSFDGVIGAFALSNNMIIIALGLSIGAMFVRSLTIMLVKRGTLDEYRYLEHGAFWAIIALAAIMLLSARFTISETFTGLIGAVLIAASLAWSVRWRRRHGDSALT</sequence>
<dbReference type="Pfam" id="PF04332">
    <property type="entry name" value="DUF475"/>
    <property type="match status" value="1"/>
</dbReference>
<gene>
    <name evidence="2" type="ORF">H7F51_04820</name>
</gene>
<accession>A0A7X1FQ00</accession>
<feature type="transmembrane region" description="Helical" evidence="1">
    <location>
        <begin position="293"/>
        <end position="314"/>
    </location>
</feature>
<dbReference type="InterPro" id="IPR007427">
    <property type="entry name" value="DUF475"/>
</dbReference>
<name>A0A7X1FQ00_9SPHN</name>
<feature type="transmembrane region" description="Helical" evidence="1">
    <location>
        <begin position="37"/>
        <end position="61"/>
    </location>
</feature>
<keyword evidence="3" id="KW-1185">Reference proteome</keyword>
<dbReference type="AlphaFoldDB" id="A0A7X1FQ00"/>
<keyword evidence="1" id="KW-1133">Transmembrane helix</keyword>
<dbReference type="PANTHER" id="PTHR30238">
    <property type="entry name" value="MEMBRANE BOUND PREDICTED REDOX MODULATOR"/>
    <property type="match status" value="1"/>
</dbReference>
<feature type="transmembrane region" description="Helical" evidence="1">
    <location>
        <begin position="235"/>
        <end position="255"/>
    </location>
</feature>
<evidence type="ECO:0000313" key="3">
    <source>
        <dbReference type="Proteomes" id="UP000566813"/>
    </source>
</evidence>
<dbReference type="NCBIfam" id="NF010620">
    <property type="entry name" value="PRK14013.2-6"/>
    <property type="match status" value="1"/>
</dbReference>
<dbReference type="PANTHER" id="PTHR30238:SF4">
    <property type="entry name" value="SLL1022 PROTEIN"/>
    <property type="match status" value="1"/>
</dbReference>
<dbReference type="NCBIfam" id="NF010613">
    <property type="entry name" value="PRK14013.1-3"/>
    <property type="match status" value="1"/>
</dbReference>
<feature type="transmembrane region" description="Helical" evidence="1">
    <location>
        <begin position="120"/>
        <end position="144"/>
    </location>
</feature>
<organism evidence="2 3">
    <name type="scientific">Novosphingobium flavum</name>
    <dbReference type="NCBI Taxonomy" id="1778672"/>
    <lineage>
        <taxon>Bacteria</taxon>
        <taxon>Pseudomonadati</taxon>
        <taxon>Pseudomonadota</taxon>
        <taxon>Alphaproteobacteria</taxon>
        <taxon>Sphingomonadales</taxon>
        <taxon>Sphingomonadaceae</taxon>
        <taxon>Novosphingobium</taxon>
    </lineage>
</organism>
<dbReference type="EMBL" id="JACLAW010000003">
    <property type="protein sequence ID" value="MBC2664835.1"/>
    <property type="molecule type" value="Genomic_DNA"/>
</dbReference>
<dbReference type="RefSeq" id="WP_185663095.1">
    <property type="nucleotide sequence ID" value="NZ_JACLAW010000003.1"/>
</dbReference>
<feature type="transmembrane region" description="Helical" evidence="1">
    <location>
        <begin position="165"/>
        <end position="185"/>
    </location>
</feature>
<evidence type="ECO:0000313" key="2">
    <source>
        <dbReference type="EMBL" id="MBC2664835.1"/>
    </source>
</evidence>
<evidence type="ECO:0000256" key="1">
    <source>
        <dbReference type="SAM" id="Phobius"/>
    </source>
</evidence>
<protein>
    <submittedName>
        <fullName evidence="2">DUF475 domain-containing protein</fullName>
    </submittedName>
</protein>
<feature type="transmembrane region" description="Helical" evidence="1">
    <location>
        <begin position="191"/>
        <end position="214"/>
    </location>
</feature>